<accession>A0A5S5AVK4</accession>
<feature type="domain" description="GGDEF" evidence="2">
    <location>
        <begin position="49"/>
        <end position="183"/>
    </location>
</feature>
<dbReference type="GO" id="GO:0071111">
    <property type="term" value="F:cyclic-guanylate-specific phosphodiesterase activity"/>
    <property type="evidence" value="ECO:0007669"/>
    <property type="project" value="InterPro"/>
</dbReference>
<reference evidence="3 4" key="1">
    <citation type="submission" date="2019-07" db="EMBL/GenBank/DDBJ databases">
        <title>Genomic Encyclopedia of Type Strains, Phase I: the one thousand microbial genomes (KMG-I) project.</title>
        <authorList>
            <person name="Kyrpides N."/>
        </authorList>
    </citation>
    <scope>NUCLEOTIDE SEQUENCE [LARGE SCALE GENOMIC DNA]</scope>
    <source>
        <strain evidence="3 4">DSM 16647</strain>
    </source>
</reference>
<dbReference type="InterPro" id="IPR043128">
    <property type="entry name" value="Rev_trsase/Diguanyl_cyclase"/>
</dbReference>
<dbReference type="NCBIfam" id="TIGR00254">
    <property type="entry name" value="GGDEF"/>
    <property type="match status" value="1"/>
</dbReference>
<dbReference type="Gene3D" id="3.30.70.270">
    <property type="match status" value="1"/>
</dbReference>
<evidence type="ECO:0000259" key="1">
    <source>
        <dbReference type="PROSITE" id="PS50883"/>
    </source>
</evidence>
<sequence>MNIIDELMNLENNDINKMFYYDFLTGFPNRNYLEHFFNVYKVSEMQKTVGIALLYIDFDNFKFINNNFGHTYGDKFLTVAGKILKGLVSESGAVFRTGGDEFVVTVLFPAREINKVEVIAKSILNRFRKYLKLDHYEFLSTVSIGIALCPNHATSLTELMKFADIALFSSKNHGKNTFTYYNEEMGEANKRKFGIFLNMKKALQKNELYLEFQPQLDIKQNKIVGIEALARWKSSELGDISPAEFISVAEETGFIIDLGKWVIENSLAAYKRLSHKNGFLLDLGINVSAAQLHGGYFYQFIIDMLKKYNIKPENIKFEITESQIMQAKEENIKKINRIRELGIKISLDDFGVGYSSMNYLTFLPIDEIKIDSSFIAPITEDNKMRVLVDSIIYLSHRLGYTVTAEGVENKEQLELLKEMSCDRIQGHLLSKSLGYDELETFLKKH</sequence>
<evidence type="ECO:0000313" key="3">
    <source>
        <dbReference type="EMBL" id="TYP56138.1"/>
    </source>
</evidence>
<evidence type="ECO:0000313" key="4">
    <source>
        <dbReference type="Proteomes" id="UP000322294"/>
    </source>
</evidence>
<dbReference type="AlphaFoldDB" id="A0A5S5AVK4"/>
<dbReference type="PANTHER" id="PTHR33121">
    <property type="entry name" value="CYCLIC DI-GMP PHOSPHODIESTERASE PDEF"/>
    <property type="match status" value="1"/>
</dbReference>
<evidence type="ECO:0000259" key="2">
    <source>
        <dbReference type="PROSITE" id="PS50887"/>
    </source>
</evidence>
<dbReference type="PROSITE" id="PS50883">
    <property type="entry name" value="EAL"/>
    <property type="match status" value="1"/>
</dbReference>
<dbReference type="InterPro" id="IPR035919">
    <property type="entry name" value="EAL_sf"/>
</dbReference>
<dbReference type="CDD" id="cd01949">
    <property type="entry name" value="GGDEF"/>
    <property type="match status" value="1"/>
</dbReference>
<dbReference type="RefSeq" id="WP_148866840.1">
    <property type="nucleotide sequence ID" value="NZ_VNHO01000009.1"/>
</dbReference>
<dbReference type="EMBL" id="VNHO01000009">
    <property type="protein sequence ID" value="TYP56138.1"/>
    <property type="molecule type" value="Genomic_DNA"/>
</dbReference>
<dbReference type="InterPro" id="IPR029787">
    <property type="entry name" value="Nucleotide_cyclase"/>
</dbReference>
<dbReference type="InterPro" id="IPR001633">
    <property type="entry name" value="EAL_dom"/>
</dbReference>
<dbReference type="Pfam" id="PF00563">
    <property type="entry name" value="EAL"/>
    <property type="match status" value="1"/>
</dbReference>
<dbReference type="CDD" id="cd01948">
    <property type="entry name" value="EAL"/>
    <property type="match status" value="1"/>
</dbReference>
<name>A0A5S5AVK4_9FIRM</name>
<dbReference type="PROSITE" id="PS50887">
    <property type="entry name" value="GGDEF"/>
    <property type="match status" value="1"/>
</dbReference>
<dbReference type="Pfam" id="PF00990">
    <property type="entry name" value="GGDEF"/>
    <property type="match status" value="1"/>
</dbReference>
<dbReference type="InterPro" id="IPR000160">
    <property type="entry name" value="GGDEF_dom"/>
</dbReference>
<keyword evidence="4" id="KW-1185">Reference proteome</keyword>
<feature type="domain" description="EAL" evidence="1">
    <location>
        <begin position="192"/>
        <end position="445"/>
    </location>
</feature>
<organism evidence="3 4">
    <name type="scientific">Thermosediminibacter litoriperuensis</name>
    <dbReference type="NCBI Taxonomy" id="291989"/>
    <lineage>
        <taxon>Bacteria</taxon>
        <taxon>Bacillati</taxon>
        <taxon>Bacillota</taxon>
        <taxon>Clostridia</taxon>
        <taxon>Thermosediminibacterales</taxon>
        <taxon>Thermosediminibacteraceae</taxon>
        <taxon>Thermosediminibacter</taxon>
    </lineage>
</organism>
<gene>
    <name evidence="3" type="ORF">LZ11_01061</name>
</gene>
<comment type="caution">
    <text evidence="3">The sequence shown here is derived from an EMBL/GenBank/DDBJ whole genome shotgun (WGS) entry which is preliminary data.</text>
</comment>
<dbReference type="OrthoDB" id="9762141at2"/>
<dbReference type="SUPFAM" id="SSF141868">
    <property type="entry name" value="EAL domain-like"/>
    <property type="match status" value="1"/>
</dbReference>
<dbReference type="SUPFAM" id="SSF55073">
    <property type="entry name" value="Nucleotide cyclase"/>
    <property type="match status" value="1"/>
</dbReference>
<dbReference type="Gene3D" id="3.20.20.450">
    <property type="entry name" value="EAL domain"/>
    <property type="match status" value="1"/>
</dbReference>
<dbReference type="SMART" id="SM00052">
    <property type="entry name" value="EAL"/>
    <property type="match status" value="1"/>
</dbReference>
<dbReference type="Proteomes" id="UP000322294">
    <property type="component" value="Unassembled WGS sequence"/>
</dbReference>
<dbReference type="InterPro" id="IPR050706">
    <property type="entry name" value="Cyclic-di-GMP_PDE-like"/>
</dbReference>
<protein>
    <submittedName>
        <fullName evidence="3">Diguanylate cyclase (GGDEF)-like protein</fullName>
    </submittedName>
</protein>
<dbReference type="PANTHER" id="PTHR33121:SF71">
    <property type="entry name" value="OXYGEN SENSOR PROTEIN DOSP"/>
    <property type="match status" value="1"/>
</dbReference>
<dbReference type="SMART" id="SM00267">
    <property type="entry name" value="GGDEF"/>
    <property type="match status" value="1"/>
</dbReference>
<proteinExistence type="predicted"/>